<organism evidence="1 2">
    <name type="scientific">Tolypothrix tenuis PCC 7101</name>
    <dbReference type="NCBI Taxonomy" id="231146"/>
    <lineage>
        <taxon>Bacteria</taxon>
        <taxon>Bacillati</taxon>
        <taxon>Cyanobacteriota</taxon>
        <taxon>Cyanophyceae</taxon>
        <taxon>Nostocales</taxon>
        <taxon>Tolypothrichaceae</taxon>
        <taxon>Tolypothrix</taxon>
    </lineage>
</organism>
<reference evidence="1 2" key="1">
    <citation type="submission" date="2017-06" db="EMBL/GenBank/DDBJ databases">
        <title>Genome sequencing of cyanobaciteial culture collection at National Institute for Environmental Studies (NIES).</title>
        <authorList>
            <person name="Hirose Y."/>
            <person name="Shimura Y."/>
            <person name="Fujisawa T."/>
            <person name="Nakamura Y."/>
            <person name="Kawachi M."/>
        </authorList>
    </citation>
    <scope>NUCLEOTIDE SEQUENCE [LARGE SCALE GENOMIC DNA]</scope>
    <source>
        <strain evidence="1 2">NIES-37</strain>
    </source>
</reference>
<accession>A0A1Z4MUW6</accession>
<dbReference type="Proteomes" id="UP000218785">
    <property type="component" value="Chromosome"/>
</dbReference>
<dbReference type="AlphaFoldDB" id="A0A1Z4MUW6"/>
<keyword evidence="2" id="KW-1185">Reference proteome</keyword>
<sequence length="38" mass="4308">MPHAQSPLMLLKVSKVKKENRYKLGMVLLEAGKVMIEP</sequence>
<protein>
    <submittedName>
        <fullName evidence="1">Uncharacterized protein</fullName>
    </submittedName>
</protein>
<dbReference type="KEGG" id="ttq:NIES37_12070"/>
<evidence type="ECO:0000313" key="1">
    <source>
        <dbReference type="EMBL" id="BAY97269.1"/>
    </source>
</evidence>
<dbReference type="EMBL" id="AP018248">
    <property type="protein sequence ID" value="BAY97269.1"/>
    <property type="molecule type" value="Genomic_DNA"/>
</dbReference>
<gene>
    <name evidence="1" type="ORF">NIES37_12070</name>
</gene>
<name>A0A1Z4MUW6_9CYAN</name>
<proteinExistence type="predicted"/>
<evidence type="ECO:0000313" key="2">
    <source>
        <dbReference type="Proteomes" id="UP000218785"/>
    </source>
</evidence>